<dbReference type="InterPro" id="IPR031893">
    <property type="entry name" value="Phage_tail_APC"/>
</dbReference>
<evidence type="ECO:0000313" key="2">
    <source>
        <dbReference type="EMBL" id="CAB5218382.1"/>
    </source>
</evidence>
<name>A0A6J7WNU0_9CAUD</name>
<dbReference type="EMBL" id="LR798261">
    <property type="protein sequence ID" value="CAB5218382.1"/>
    <property type="molecule type" value="Genomic_DNA"/>
</dbReference>
<gene>
    <name evidence="2" type="ORF">UFOVP218_9</name>
</gene>
<feature type="domain" description="Phage tail assembly chaperone-like" evidence="1">
    <location>
        <begin position="62"/>
        <end position="121"/>
    </location>
</feature>
<evidence type="ECO:0000259" key="1">
    <source>
        <dbReference type="Pfam" id="PF16778"/>
    </source>
</evidence>
<accession>A0A6J7WNU0</accession>
<dbReference type="Gene3D" id="6.10.140.1310">
    <property type="match status" value="1"/>
</dbReference>
<sequence length="125" mass="14298">MQIVYYNHIINGEIVEQHVPYPEVLEKTGLKDQVGLTERGWIEDLPAPVEILLTPEQLQRGIRVQRDGLLQQSDWTQLSDNKLTEAQKALWATYRQQLRDMPQTFATATKISDITVPQAPNSTTQ</sequence>
<protein>
    <submittedName>
        <fullName evidence="2">Phage tail assembly chaperone protein</fullName>
    </submittedName>
</protein>
<organism evidence="2">
    <name type="scientific">uncultured Caudovirales phage</name>
    <dbReference type="NCBI Taxonomy" id="2100421"/>
    <lineage>
        <taxon>Viruses</taxon>
        <taxon>Duplodnaviria</taxon>
        <taxon>Heunggongvirae</taxon>
        <taxon>Uroviricota</taxon>
        <taxon>Caudoviricetes</taxon>
        <taxon>Peduoviridae</taxon>
        <taxon>Maltschvirus</taxon>
        <taxon>Maltschvirus maltsch</taxon>
    </lineage>
</organism>
<dbReference type="Pfam" id="PF16778">
    <property type="entry name" value="Phage_tail_APC"/>
    <property type="match status" value="1"/>
</dbReference>
<proteinExistence type="predicted"/>
<reference evidence="2" key="1">
    <citation type="submission" date="2020-05" db="EMBL/GenBank/DDBJ databases">
        <authorList>
            <person name="Chiriac C."/>
            <person name="Salcher M."/>
            <person name="Ghai R."/>
            <person name="Kavagutti S V."/>
        </authorList>
    </citation>
    <scope>NUCLEOTIDE SEQUENCE</scope>
</reference>